<evidence type="ECO:0000256" key="1">
    <source>
        <dbReference type="SAM" id="SignalP"/>
    </source>
</evidence>
<organism evidence="3 4">
    <name type="scientific">Kribbella sandramycini</name>
    <dbReference type="NCBI Taxonomy" id="60450"/>
    <lineage>
        <taxon>Bacteria</taxon>
        <taxon>Bacillati</taxon>
        <taxon>Actinomycetota</taxon>
        <taxon>Actinomycetes</taxon>
        <taxon>Propionibacteriales</taxon>
        <taxon>Kribbellaceae</taxon>
        <taxon>Kribbella</taxon>
    </lineage>
</organism>
<dbReference type="EMBL" id="JABJRC010000005">
    <property type="protein sequence ID" value="NOL42946.1"/>
    <property type="molecule type" value="Genomic_DNA"/>
</dbReference>
<evidence type="ECO:0008006" key="6">
    <source>
        <dbReference type="Google" id="ProtNLM"/>
    </source>
</evidence>
<reference evidence="3 4" key="1">
    <citation type="submission" date="2020-05" db="EMBL/GenBank/DDBJ databases">
        <title>Genome sequence of Kribbella sandramycini ATCC 39419.</title>
        <authorList>
            <person name="Maclea K.S."/>
            <person name="Fair J.L."/>
        </authorList>
    </citation>
    <scope>NUCLEOTIDE SEQUENCE [LARGE SCALE GENOMIC DNA]</scope>
    <source>
        <strain evidence="3 4">ATCC 39419</strain>
    </source>
</reference>
<dbReference type="Proteomes" id="UP000534306">
    <property type="component" value="Unassembled WGS sequence"/>
</dbReference>
<feature type="chain" id="PRO_5044130788" description="Fibronectin type-III domain-containing protein" evidence="1">
    <location>
        <begin position="25"/>
        <end position="68"/>
    </location>
</feature>
<sequence>MRKLVVTAVTAALLTAVLPAPAWAAAPTAAAVVWSPDRDLRLSWSDDGGPNTIWAEYETRIGPSCSSR</sequence>
<accession>A0A7Y4L4B9</accession>
<evidence type="ECO:0000313" key="2">
    <source>
        <dbReference type="EMBL" id="MBB6566394.1"/>
    </source>
</evidence>
<protein>
    <recommendedName>
        <fullName evidence="6">Fibronectin type-III domain-containing protein</fullName>
    </recommendedName>
</protein>
<name>A0A7Y4L4B9_9ACTN</name>
<dbReference type="Proteomes" id="UP000553957">
    <property type="component" value="Unassembled WGS sequence"/>
</dbReference>
<gene>
    <name evidence="2" type="ORF">HNR71_002031</name>
    <name evidence="3" type="ORF">HPO96_22115</name>
</gene>
<keyword evidence="1" id="KW-0732">Signal</keyword>
<feature type="signal peptide" evidence="1">
    <location>
        <begin position="1"/>
        <end position="24"/>
    </location>
</feature>
<dbReference type="RefSeq" id="WP_171675467.1">
    <property type="nucleotide sequence ID" value="NZ_BAAAGT010000010.1"/>
</dbReference>
<evidence type="ECO:0000313" key="5">
    <source>
        <dbReference type="Proteomes" id="UP000553957"/>
    </source>
</evidence>
<evidence type="ECO:0000313" key="4">
    <source>
        <dbReference type="Proteomes" id="UP000534306"/>
    </source>
</evidence>
<comment type="caution">
    <text evidence="3">The sequence shown here is derived from an EMBL/GenBank/DDBJ whole genome shotgun (WGS) entry which is preliminary data.</text>
</comment>
<proteinExistence type="predicted"/>
<evidence type="ECO:0000313" key="3">
    <source>
        <dbReference type="EMBL" id="NOL42946.1"/>
    </source>
</evidence>
<keyword evidence="4" id="KW-1185">Reference proteome</keyword>
<dbReference type="EMBL" id="JACHKF010000001">
    <property type="protein sequence ID" value="MBB6566394.1"/>
    <property type="molecule type" value="Genomic_DNA"/>
</dbReference>
<reference evidence="2 5" key="2">
    <citation type="submission" date="2020-08" db="EMBL/GenBank/DDBJ databases">
        <title>Sequencing the genomes of 1000 actinobacteria strains.</title>
        <authorList>
            <person name="Klenk H.-P."/>
        </authorList>
    </citation>
    <scope>NUCLEOTIDE SEQUENCE [LARGE SCALE GENOMIC DNA]</scope>
    <source>
        <strain evidence="2 5">DSM 15626</strain>
    </source>
</reference>
<dbReference type="AlphaFoldDB" id="A0A7Y4L4B9"/>